<comment type="similarity">
    <text evidence="2">Belongs to the purine-cytosine permease (2.A.39) family.</text>
</comment>
<feature type="transmembrane region" description="Helical" evidence="6">
    <location>
        <begin position="335"/>
        <end position="357"/>
    </location>
</feature>
<feature type="transmembrane region" description="Helical" evidence="6">
    <location>
        <begin position="170"/>
        <end position="192"/>
    </location>
</feature>
<keyword evidence="3 6" id="KW-0812">Transmembrane</keyword>
<evidence type="ECO:0000313" key="7">
    <source>
        <dbReference type="EMBL" id="KAE8098400.1"/>
    </source>
</evidence>
<accession>A0A5N6RJR9</accession>
<organism evidence="7 8">
    <name type="scientific">Carpinus fangiana</name>
    <dbReference type="NCBI Taxonomy" id="176857"/>
    <lineage>
        <taxon>Eukaryota</taxon>
        <taxon>Viridiplantae</taxon>
        <taxon>Streptophyta</taxon>
        <taxon>Embryophyta</taxon>
        <taxon>Tracheophyta</taxon>
        <taxon>Spermatophyta</taxon>
        <taxon>Magnoliopsida</taxon>
        <taxon>eudicotyledons</taxon>
        <taxon>Gunneridae</taxon>
        <taxon>Pentapetalae</taxon>
        <taxon>rosids</taxon>
        <taxon>fabids</taxon>
        <taxon>Fagales</taxon>
        <taxon>Betulaceae</taxon>
        <taxon>Carpinus</taxon>
    </lineage>
</organism>
<evidence type="ECO:0000256" key="5">
    <source>
        <dbReference type="ARBA" id="ARBA00023136"/>
    </source>
</evidence>
<feature type="transmembrane region" description="Helical" evidence="6">
    <location>
        <begin position="66"/>
        <end position="88"/>
    </location>
</feature>
<keyword evidence="8" id="KW-1185">Reference proteome</keyword>
<protein>
    <submittedName>
        <fullName evidence="7">Uncharacterized protein</fullName>
    </submittedName>
</protein>
<comment type="subcellular location">
    <subcellularLocation>
        <location evidence="1">Membrane</location>
        <topology evidence="1">Multi-pass membrane protein</topology>
    </subcellularLocation>
</comment>
<evidence type="ECO:0000313" key="8">
    <source>
        <dbReference type="Proteomes" id="UP000327013"/>
    </source>
</evidence>
<evidence type="ECO:0000256" key="6">
    <source>
        <dbReference type="SAM" id="Phobius"/>
    </source>
</evidence>
<evidence type="ECO:0000256" key="1">
    <source>
        <dbReference type="ARBA" id="ARBA00004141"/>
    </source>
</evidence>
<evidence type="ECO:0000256" key="3">
    <source>
        <dbReference type="ARBA" id="ARBA00022692"/>
    </source>
</evidence>
<dbReference type="GO" id="GO:0005886">
    <property type="term" value="C:plasma membrane"/>
    <property type="evidence" value="ECO:0007669"/>
    <property type="project" value="TreeGrafter"/>
</dbReference>
<evidence type="ECO:0000256" key="4">
    <source>
        <dbReference type="ARBA" id="ARBA00022989"/>
    </source>
</evidence>
<dbReference type="InterPro" id="IPR045225">
    <property type="entry name" value="Uracil/uridine/allantoin_perm"/>
</dbReference>
<dbReference type="PANTHER" id="PTHR30618:SF0">
    <property type="entry name" value="PURINE-URACIL PERMEASE NCS1"/>
    <property type="match status" value="1"/>
</dbReference>
<keyword evidence="4 6" id="KW-1133">Transmembrane helix</keyword>
<feature type="transmembrane region" description="Helical" evidence="6">
    <location>
        <begin position="212"/>
        <end position="234"/>
    </location>
</feature>
<feature type="transmembrane region" description="Helical" evidence="6">
    <location>
        <begin position="296"/>
        <end position="315"/>
    </location>
</feature>
<proteinExistence type="inferred from homology"/>
<dbReference type="Gene3D" id="1.10.4160.10">
    <property type="entry name" value="Hydantoin permease"/>
    <property type="match status" value="1"/>
</dbReference>
<dbReference type="Pfam" id="PF02133">
    <property type="entry name" value="Transp_cyt_pur"/>
    <property type="match status" value="2"/>
</dbReference>
<feature type="transmembrane region" description="Helical" evidence="6">
    <location>
        <begin position="12"/>
        <end position="33"/>
    </location>
</feature>
<dbReference type="AlphaFoldDB" id="A0A5N6RJR9"/>
<dbReference type="EMBL" id="CM017327">
    <property type="protein sequence ID" value="KAE8098400.1"/>
    <property type="molecule type" value="Genomic_DNA"/>
</dbReference>
<evidence type="ECO:0000256" key="2">
    <source>
        <dbReference type="ARBA" id="ARBA00008974"/>
    </source>
</evidence>
<feature type="transmembrane region" description="Helical" evidence="6">
    <location>
        <begin position="100"/>
        <end position="120"/>
    </location>
</feature>
<dbReference type="GO" id="GO:0015205">
    <property type="term" value="F:nucleobase transmembrane transporter activity"/>
    <property type="evidence" value="ECO:0007669"/>
    <property type="project" value="TreeGrafter"/>
</dbReference>
<feature type="transmembrane region" description="Helical" evidence="6">
    <location>
        <begin position="255"/>
        <end position="276"/>
    </location>
</feature>
<dbReference type="OrthoDB" id="2018619at2759"/>
<name>A0A5N6RJR9_9ROSI</name>
<dbReference type="Proteomes" id="UP000327013">
    <property type="component" value="Chromosome 7"/>
</dbReference>
<feature type="transmembrane region" description="Helical" evidence="6">
    <location>
        <begin position="377"/>
        <end position="396"/>
    </location>
</feature>
<gene>
    <name evidence="7" type="ORF">FH972_016468</name>
</gene>
<keyword evidence="5 6" id="KW-0472">Membrane</keyword>
<feature type="transmembrane region" description="Helical" evidence="6">
    <location>
        <begin position="140"/>
        <end position="158"/>
    </location>
</feature>
<dbReference type="PANTHER" id="PTHR30618">
    <property type="entry name" value="NCS1 FAMILY PURINE/PYRIMIDINE TRANSPORTER"/>
    <property type="match status" value="1"/>
</dbReference>
<dbReference type="InterPro" id="IPR001248">
    <property type="entry name" value="Pur-cyt_permease"/>
</dbReference>
<reference evidence="7 8" key="1">
    <citation type="submission" date="2019-06" db="EMBL/GenBank/DDBJ databases">
        <title>A chromosomal-level reference genome of Carpinus fangiana (Coryloideae, Betulaceae).</title>
        <authorList>
            <person name="Yang X."/>
            <person name="Wang Z."/>
            <person name="Zhang L."/>
            <person name="Hao G."/>
            <person name="Liu J."/>
            <person name="Yang Y."/>
        </authorList>
    </citation>
    <scope>NUCLEOTIDE SEQUENCE [LARGE SCALE GENOMIC DNA]</scope>
    <source>
        <strain evidence="7">Cfa_2016G</strain>
        <tissue evidence="7">Leaf</tissue>
    </source>
</reference>
<sequence>MERSSPINLGMAWWQGIATVVAANVILLVPLILTGHPGTRYGISFPVLARSSFGIRGAHIPTLLRALVGCGWYGIETWIGGEAIFLLLPKVIKESTFSQILPWLGTSPLEFACFIAFWLAQLTTVWKGMEGIRELEKYSAPILIVLTSCLLTWAYVKAGGFGYMLSSSQFWSLFFPSLTANICFWATLALNIPDFIRYAKSQNDQVIGQAGLPIFMGAFTFVGLAVTCSTKVIFGRVISSPIQLLGEIGGFTTMILAIIGISLATITTNIAANVVAPANALVNLSPSKFTFRRGALRYSALLGPIGGIILTDYYLIHRTNLSIKDLYSLSPYGPYYYSGGYNLAATAALVIGILPVIPGFLENVGILSSIPAGFGVIYNNAWFFSFFSAGLLYWLLSCLTGKQDKSLPVDPLLPSAK</sequence>